<evidence type="ECO:0000259" key="1">
    <source>
        <dbReference type="Pfam" id="PF13460"/>
    </source>
</evidence>
<keyword evidence="3" id="KW-1185">Reference proteome</keyword>
<dbReference type="Proteomes" id="UP000317496">
    <property type="component" value="Chromosome"/>
</dbReference>
<accession>A0A516H4W7</accession>
<dbReference type="RefSeq" id="WP_144069786.1">
    <property type="nucleotide sequence ID" value="NZ_CP041636.1"/>
</dbReference>
<dbReference type="AlphaFoldDB" id="A0A516H4W7"/>
<dbReference type="KEGG" id="fer:FNB15_16665"/>
<dbReference type="OrthoDB" id="5565437at2"/>
<proteinExistence type="predicted"/>
<organism evidence="2 3">
    <name type="scientific">Ferrovibrio terrae</name>
    <dbReference type="NCBI Taxonomy" id="2594003"/>
    <lineage>
        <taxon>Bacteria</taxon>
        <taxon>Pseudomonadati</taxon>
        <taxon>Pseudomonadota</taxon>
        <taxon>Alphaproteobacteria</taxon>
        <taxon>Rhodospirillales</taxon>
        <taxon>Rhodospirillaceae</taxon>
        <taxon>Ferrovibrio</taxon>
    </lineage>
</organism>
<dbReference type="PANTHER" id="PTHR12126:SF11">
    <property type="entry name" value="NADH DEHYDROGENASE [UBIQUINONE] 1 ALPHA SUBCOMPLEX SUBUNIT 9, MITOCHONDRIAL"/>
    <property type="match status" value="1"/>
</dbReference>
<reference evidence="2 3" key="1">
    <citation type="submission" date="2019-07" db="EMBL/GenBank/DDBJ databases">
        <title>Genome sequencing for Ferrovibrio sp. K5.</title>
        <authorList>
            <person name="Park S.-J."/>
        </authorList>
    </citation>
    <scope>NUCLEOTIDE SEQUENCE [LARGE SCALE GENOMIC DNA]</scope>
    <source>
        <strain evidence="2 3">K5</strain>
    </source>
</reference>
<dbReference type="Pfam" id="PF13460">
    <property type="entry name" value="NAD_binding_10"/>
    <property type="match status" value="1"/>
</dbReference>
<dbReference type="InterPro" id="IPR036291">
    <property type="entry name" value="NAD(P)-bd_dom_sf"/>
</dbReference>
<evidence type="ECO:0000313" key="3">
    <source>
        <dbReference type="Proteomes" id="UP000317496"/>
    </source>
</evidence>
<protein>
    <submittedName>
        <fullName evidence="2">NADH-ubiquinone oxidoreductase</fullName>
    </submittedName>
</protein>
<dbReference type="InterPro" id="IPR051207">
    <property type="entry name" value="ComplexI_NDUFA9_subunit"/>
</dbReference>
<gene>
    <name evidence="2" type="ORF">FNB15_16665</name>
</gene>
<dbReference type="Gene3D" id="3.40.50.720">
    <property type="entry name" value="NAD(P)-binding Rossmann-like Domain"/>
    <property type="match status" value="1"/>
</dbReference>
<keyword evidence="2" id="KW-0830">Ubiquinone</keyword>
<evidence type="ECO:0000313" key="2">
    <source>
        <dbReference type="EMBL" id="QDO98805.1"/>
    </source>
</evidence>
<dbReference type="InterPro" id="IPR016040">
    <property type="entry name" value="NAD(P)-bd_dom"/>
</dbReference>
<dbReference type="EMBL" id="CP041636">
    <property type="protein sequence ID" value="QDO98805.1"/>
    <property type="molecule type" value="Genomic_DNA"/>
</dbReference>
<name>A0A516H4W7_9PROT</name>
<feature type="domain" description="NAD(P)-binding" evidence="1">
    <location>
        <begin position="10"/>
        <end position="139"/>
    </location>
</feature>
<sequence length="283" mass="30031">MTDGPVTLVGATSKLGQNLMRRLAGRGRKVIPLGRRLDALTPEQRTDARHFDLEQPGSLQTALQGAEYVVSCVHAYDGAAVVAALPATVKRVVLLGSTRIFSRYSNRNIEKQKDAVAALANSGIPGVVLHPTMIYGGPADANVQRIAAYIRKFGAVPLPAGGTALLQPIHTDDVVSCIEAALQRDEAPGEPVIVAGPQVISYRDLVQAVGRAIGTSPTVLPVPGFALQIAAALTAAVPGIPTIRIDEVRRLGEDKTFPIDEMRRRLGVEPIDISTGLARTFSR</sequence>
<dbReference type="SUPFAM" id="SSF51735">
    <property type="entry name" value="NAD(P)-binding Rossmann-fold domains"/>
    <property type="match status" value="1"/>
</dbReference>
<dbReference type="PANTHER" id="PTHR12126">
    <property type="entry name" value="NADH-UBIQUINONE OXIDOREDUCTASE 39 KDA SUBUNIT-RELATED"/>
    <property type="match status" value="1"/>
</dbReference>
<dbReference type="GO" id="GO:0044877">
    <property type="term" value="F:protein-containing complex binding"/>
    <property type="evidence" value="ECO:0007669"/>
    <property type="project" value="TreeGrafter"/>
</dbReference>